<sequence>MSQRTKAAIPRITATAMRMLQIRLRMQQPQQRKQLPMQLPMQLKQQHPNPGDSYLRRLVFVGGGGIDGP</sequence>
<reference evidence="1" key="1">
    <citation type="submission" date="2016-07" db="EMBL/GenBank/DDBJ databases">
        <title>De novo transcriptome assembly of four accessions of the metal hyperaccumulator plant Noccaea caerulescens.</title>
        <authorList>
            <person name="Blande D."/>
            <person name="Halimaa P."/>
            <person name="Tervahauta A.I."/>
            <person name="Aarts M.G."/>
            <person name="Karenlampi S.O."/>
        </authorList>
    </citation>
    <scope>NUCLEOTIDE SEQUENCE</scope>
</reference>
<evidence type="ECO:0000313" key="2">
    <source>
        <dbReference type="EMBL" id="JAU39713.1"/>
    </source>
</evidence>
<dbReference type="EMBL" id="GEVK01013119">
    <property type="protein sequence ID" value="JAU39713.1"/>
    <property type="molecule type" value="Transcribed_RNA"/>
</dbReference>
<dbReference type="AlphaFoldDB" id="A0A1J3D4S3"/>
<organism evidence="1">
    <name type="scientific">Noccaea caerulescens</name>
    <name type="common">Alpine penny-cress</name>
    <name type="synonym">Thlaspi caerulescens</name>
    <dbReference type="NCBI Taxonomy" id="107243"/>
    <lineage>
        <taxon>Eukaryota</taxon>
        <taxon>Viridiplantae</taxon>
        <taxon>Streptophyta</taxon>
        <taxon>Embryophyta</taxon>
        <taxon>Tracheophyta</taxon>
        <taxon>Spermatophyta</taxon>
        <taxon>Magnoliopsida</taxon>
        <taxon>eudicotyledons</taxon>
        <taxon>Gunneridae</taxon>
        <taxon>Pentapetalae</taxon>
        <taxon>rosids</taxon>
        <taxon>malvids</taxon>
        <taxon>Brassicales</taxon>
        <taxon>Brassicaceae</taxon>
        <taxon>Coluteocarpeae</taxon>
        <taxon>Noccaea</taxon>
    </lineage>
</organism>
<evidence type="ECO:0000313" key="1">
    <source>
        <dbReference type="EMBL" id="JAU14994.1"/>
    </source>
</evidence>
<protein>
    <submittedName>
        <fullName evidence="1">Uncharacterized protein</fullName>
    </submittedName>
</protein>
<dbReference type="EMBL" id="GEVI01017326">
    <property type="protein sequence ID" value="JAU14994.1"/>
    <property type="molecule type" value="Transcribed_RNA"/>
</dbReference>
<dbReference type="EMBL" id="GEVL01016038">
    <property type="protein sequence ID" value="JAU61303.1"/>
    <property type="molecule type" value="Transcribed_RNA"/>
</dbReference>
<proteinExistence type="predicted"/>
<name>A0A1J3D4S3_NOCCA</name>
<gene>
    <name evidence="1" type="ORF">GA_TR913_c0_g1_i1_g.2913</name>
    <name evidence="2" type="ORF">LC_TR16150_c0_g1_i1_g.55362</name>
    <name evidence="3" type="ORF">LE_TR13360_c0_g1_i1_g.43137</name>
</gene>
<evidence type="ECO:0000313" key="3">
    <source>
        <dbReference type="EMBL" id="JAU61303.1"/>
    </source>
</evidence>
<accession>A0A1J3D4S3</accession>